<proteinExistence type="predicted"/>
<evidence type="ECO:0000256" key="2">
    <source>
        <dbReference type="SAM" id="Phobius"/>
    </source>
</evidence>
<reference evidence="4" key="1">
    <citation type="journal article" date="2015" name="Proc. Natl. Acad. Sci. U.S.A.">
        <title>Networks of energetic and metabolic interactions define dynamics in microbial communities.</title>
        <authorList>
            <person name="Embree M."/>
            <person name="Liu J.K."/>
            <person name="Al-Bassam M.M."/>
            <person name="Zengler K."/>
        </authorList>
    </citation>
    <scope>NUCLEOTIDE SEQUENCE</scope>
</reference>
<dbReference type="Pfam" id="PF01841">
    <property type="entry name" value="Transglut_core"/>
    <property type="match status" value="1"/>
</dbReference>
<organism evidence="4">
    <name type="scientific">hydrocarbon metagenome</name>
    <dbReference type="NCBI Taxonomy" id="938273"/>
    <lineage>
        <taxon>unclassified sequences</taxon>
        <taxon>metagenomes</taxon>
        <taxon>ecological metagenomes</taxon>
    </lineage>
</organism>
<dbReference type="InterPro" id="IPR038765">
    <property type="entry name" value="Papain-like_cys_pep_sf"/>
</dbReference>
<dbReference type="AlphaFoldDB" id="A0A0W8FQ32"/>
<evidence type="ECO:0000256" key="1">
    <source>
        <dbReference type="SAM" id="Coils"/>
    </source>
</evidence>
<comment type="caution">
    <text evidence="4">The sequence shown here is derived from an EMBL/GenBank/DDBJ whole genome shotgun (WGS) entry which is preliminary data.</text>
</comment>
<accession>A0A0W8FQ32</accession>
<protein>
    <submittedName>
        <fullName evidence="4">Tola protein</fullName>
    </submittedName>
</protein>
<evidence type="ECO:0000313" key="4">
    <source>
        <dbReference type="EMBL" id="KUG22955.1"/>
    </source>
</evidence>
<dbReference type="Gene3D" id="3.10.620.30">
    <property type="match status" value="1"/>
</dbReference>
<keyword evidence="2" id="KW-0472">Membrane</keyword>
<dbReference type="InterPro" id="IPR002931">
    <property type="entry name" value="Transglutaminase-like"/>
</dbReference>
<keyword evidence="2" id="KW-1133">Transmembrane helix</keyword>
<keyword evidence="1" id="KW-0175">Coiled coil</keyword>
<feature type="domain" description="Transglutaminase-like" evidence="3">
    <location>
        <begin position="283"/>
        <end position="430"/>
    </location>
</feature>
<name>A0A0W8FQ32_9ZZZZ</name>
<evidence type="ECO:0000259" key="3">
    <source>
        <dbReference type="Pfam" id="PF01841"/>
    </source>
</evidence>
<sequence>MRQRILRAVTFLVIFFFAWTMGGMFNIAYAAYNEIQKPAVNQKQSLRPEEKFQKAVDELKDVISRKASWSTRRNELKEKRNAIESLDAEIKSQFAETEKKLKNAGLPQEILQRHYNFVKHYEDNLKEFRANLDAADIAKTDTEFEINAQKIHQHLEKVAPPRKHKALDPNKLPHRLSDIKRKEPRTKPEEFQKDIKQTAGIVIPEKAGIHSSAVIPAKAGIQEINNKHILLVANGPLTGLVESLPKFEKQQSLPQPIVLALAHDAPTDADLAATIDVQLTPAIRAKAAELNHSPVKIYNWVRNNVEYVPTYGSIQGADMCLQTLQGNDFDIASLLIALLRASGIHARYVYGTIELPIDKVMNWVGGFTNANAAVGFIASGGTPVAGFISGGKISSVHMEHVWVEAFVKYYPLRGANHKTGQGDSWIPLDASYKQYTYTQGINIDTAVPLDNEALMNHVQSTATIDTANYSITGADSQYVQQQLQNYQSNIQNYINQNYPNATIDDIYTKKEIIKQNFTYLLGTLPYRNAVIGIRYSEIPDNLRYKITFKIIKDIYDEDTGTPIIITKNLPEIAGKKITLSYSPATADDEATINSYLPKPHADGTPIQPSELPTSLPAYLINLKPELRIDGVVVATGTAIGMGYEETFDMVFTAPGPNGASDVVSNQIDAGAYHAIAIDTGKISQAQMLSMKSKLEDLKSKLDNNNFTNITKDDLIGEILYGTALAYYAELDNVNYLQAKNMGVAVNRTPSESIFSFALNVGYMFGMPRSVSAGGFVMDVDRNVNIVSDLNGDTNNNIKFMRKSGMNSSALEHQVPEMMFSSQNHPVQAVSAVKALKIANDSSIPIFVINKSNVNNILPQLQLDEKVITDIQNAVNAGNVVTVSKTDITYNGWTGCGYIISDPTTGAGAYMIGGGLNGGQVLNTDDVAKLVIAIVGGSLLASVIVAALAYLFAYIVTTMLLNPGLIIFWTIILILIYDACKELLSDMAPDEYLLTCIVTSILCKVFK</sequence>
<dbReference type="SUPFAM" id="SSF54001">
    <property type="entry name" value="Cysteine proteinases"/>
    <property type="match status" value="1"/>
</dbReference>
<feature type="coiled-coil region" evidence="1">
    <location>
        <begin position="76"/>
        <end position="138"/>
    </location>
</feature>
<feature type="transmembrane region" description="Helical" evidence="2">
    <location>
        <begin position="929"/>
        <end position="952"/>
    </location>
</feature>
<dbReference type="PANTHER" id="PTHR33490">
    <property type="entry name" value="BLR5614 PROTEIN-RELATED"/>
    <property type="match status" value="1"/>
</dbReference>
<feature type="transmembrane region" description="Helical" evidence="2">
    <location>
        <begin position="959"/>
        <end position="976"/>
    </location>
</feature>
<dbReference type="EMBL" id="LNQE01000930">
    <property type="protein sequence ID" value="KUG22955.1"/>
    <property type="molecule type" value="Genomic_DNA"/>
</dbReference>
<keyword evidence="2" id="KW-0812">Transmembrane</keyword>
<gene>
    <name evidence="4" type="ORF">ASZ90_007266</name>
</gene>